<dbReference type="AlphaFoldDB" id="A0A381R1Q6"/>
<accession>A0A381R1Q6</accession>
<gene>
    <name evidence="2" type="ORF">METZ01_LOCUS38486</name>
</gene>
<feature type="non-terminal residue" evidence="2">
    <location>
        <position position="235"/>
    </location>
</feature>
<evidence type="ECO:0000256" key="1">
    <source>
        <dbReference type="SAM" id="MobiDB-lite"/>
    </source>
</evidence>
<feature type="region of interest" description="Disordered" evidence="1">
    <location>
        <begin position="128"/>
        <end position="168"/>
    </location>
</feature>
<feature type="compositionally biased region" description="Acidic residues" evidence="1">
    <location>
        <begin position="157"/>
        <end position="168"/>
    </location>
</feature>
<name>A0A381R1Q6_9ZZZZ</name>
<proteinExistence type="predicted"/>
<sequence>MTQPQQYGSIREFLDNLPHQPCIWQPENQNICVTCLRINEPVARICSVWSQALDNAPLEELDFEEEMRSLPAVEKVAETPATPGLVGIDVIDGEDAEYSVVEAVAAEPAVSESSIAVVDIDLVVAEEPTEAREESADEEVRTESDDEVAGLDTGSEMPDDGEAADTTEVEVVEPEAIAEEADTDAEVVDAEAIEPEAIAEEADTDAEVVDAEAIEPEAIAEEADTDAEVVDAEAI</sequence>
<organism evidence="2">
    <name type="scientific">marine metagenome</name>
    <dbReference type="NCBI Taxonomy" id="408172"/>
    <lineage>
        <taxon>unclassified sequences</taxon>
        <taxon>metagenomes</taxon>
        <taxon>ecological metagenomes</taxon>
    </lineage>
</organism>
<feature type="non-terminal residue" evidence="2">
    <location>
        <position position="1"/>
    </location>
</feature>
<reference evidence="2" key="1">
    <citation type="submission" date="2018-05" db="EMBL/GenBank/DDBJ databases">
        <authorList>
            <person name="Lanie J.A."/>
            <person name="Ng W.-L."/>
            <person name="Kazmierczak K.M."/>
            <person name="Andrzejewski T.M."/>
            <person name="Davidsen T.M."/>
            <person name="Wayne K.J."/>
            <person name="Tettelin H."/>
            <person name="Glass J.I."/>
            <person name="Rusch D."/>
            <person name="Podicherti R."/>
            <person name="Tsui H.-C.T."/>
            <person name="Winkler M.E."/>
        </authorList>
    </citation>
    <scope>NUCLEOTIDE SEQUENCE</scope>
</reference>
<dbReference type="EMBL" id="UINC01001644">
    <property type="protein sequence ID" value="SUZ85632.1"/>
    <property type="molecule type" value="Genomic_DNA"/>
</dbReference>
<protein>
    <submittedName>
        <fullName evidence="2">Uncharacterized protein</fullName>
    </submittedName>
</protein>
<evidence type="ECO:0000313" key="2">
    <source>
        <dbReference type="EMBL" id="SUZ85632.1"/>
    </source>
</evidence>
<feature type="region of interest" description="Disordered" evidence="1">
    <location>
        <begin position="216"/>
        <end position="235"/>
    </location>
</feature>
<feature type="compositionally biased region" description="Basic and acidic residues" evidence="1">
    <location>
        <begin position="129"/>
        <end position="143"/>
    </location>
</feature>